<protein>
    <recommendedName>
        <fullName evidence="3">MYG1 protein</fullName>
    </recommendedName>
</protein>
<name>A0A0H5QPK1_9EUKA</name>
<reference evidence="2" key="1">
    <citation type="submission" date="2015-04" db="EMBL/GenBank/DDBJ databases">
        <title>The genome sequence of the plant pathogenic Rhizarian Plasmodiophora brassicae reveals insights in its biotrophic life cycle and the origin of chitin synthesis.</title>
        <authorList>
            <person name="Schwelm A."/>
            <person name="Fogelqvist J."/>
            <person name="Knaust A."/>
            <person name="Julke S."/>
            <person name="Lilja T."/>
            <person name="Dhandapani V."/>
            <person name="Bonilla-Rosso G."/>
            <person name="Karlsson M."/>
            <person name="Shevchenko A."/>
            <person name="Choi S.R."/>
            <person name="Kim H.G."/>
            <person name="Park J.Y."/>
            <person name="Lim Y.P."/>
            <person name="Ludwig-Muller J."/>
            <person name="Dixelius C."/>
        </authorList>
    </citation>
    <scope>NUCLEOTIDE SEQUENCE</scope>
    <source>
        <tissue evidence="2">Potato root galls</tissue>
    </source>
</reference>
<organism evidence="2">
    <name type="scientific">Spongospora subterranea</name>
    <dbReference type="NCBI Taxonomy" id="70186"/>
    <lineage>
        <taxon>Eukaryota</taxon>
        <taxon>Sar</taxon>
        <taxon>Rhizaria</taxon>
        <taxon>Endomyxa</taxon>
        <taxon>Phytomyxea</taxon>
        <taxon>Plasmodiophorida</taxon>
        <taxon>Plasmodiophoridae</taxon>
        <taxon>Spongospora</taxon>
    </lineage>
</organism>
<dbReference type="GO" id="GO:0005737">
    <property type="term" value="C:cytoplasm"/>
    <property type="evidence" value="ECO:0007669"/>
    <property type="project" value="TreeGrafter"/>
</dbReference>
<evidence type="ECO:0008006" key="3">
    <source>
        <dbReference type="Google" id="ProtNLM"/>
    </source>
</evidence>
<dbReference type="PANTHER" id="PTHR11215">
    <property type="entry name" value="METAL DEPENDENT HYDROLASE - RELATED"/>
    <property type="match status" value="1"/>
</dbReference>
<dbReference type="EMBL" id="HACM01003525">
    <property type="protein sequence ID" value="CRZ03967.1"/>
    <property type="molecule type" value="Transcribed_RNA"/>
</dbReference>
<feature type="non-terminal residue" evidence="2">
    <location>
        <position position="160"/>
    </location>
</feature>
<comment type="similarity">
    <text evidence="1">Belongs to the MYG1 family.</text>
</comment>
<dbReference type="Pfam" id="PF03690">
    <property type="entry name" value="MYG1_exonuc"/>
    <property type="match status" value="1"/>
</dbReference>
<sequence>MNPFWNSTDLADQRFHHALRVVGDEFRERISYLVDSWLPARQLVFTAFRRRTNNSILVLEQGCPWKEHLSSVDVRDEIVFTVFPDRDNDIWRVQAVGERSSKFSSRVPLHLPWRGLTDDALSTASGIAGSVFVHASGFMGGNRTQLGAVRMALDSIRLGQ</sequence>
<evidence type="ECO:0000313" key="2">
    <source>
        <dbReference type="EMBL" id="CRZ03968.1"/>
    </source>
</evidence>
<dbReference type="PANTHER" id="PTHR11215:SF1">
    <property type="entry name" value="MYG1 EXONUCLEASE"/>
    <property type="match status" value="1"/>
</dbReference>
<accession>A0A0H5QPK1</accession>
<dbReference type="AlphaFoldDB" id="A0A0H5QPK1"/>
<dbReference type="EMBL" id="HACM01003526">
    <property type="protein sequence ID" value="CRZ03968.1"/>
    <property type="molecule type" value="Transcribed_RNA"/>
</dbReference>
<dbReference type="GO" id="GO:0005634">
    <property type="term" value="C:nucleus"/>
    <property type="evidence" value="ECO:0007669"/>
    <property type="project" value="TreeGrafter"/>
</dbReference>
<evidence type="ECO:0000256" key="1">
    <source>
        <dbReference type="ARBA" id="ARBA00010105"/>
    </source>
</evidence>
<proteinExistence type="inferred from homology"/>
<dbReference type="InterPro" id="IPR003226">
    <property type="entry name" value="MYG1_exonuclease"/>
</dbReference>